<organism evidence="2 3">
    <name type="scientific">Streptomyces zagrosensis</name>
    <dbReference type="NCBI Taxonomy" id="1042984"/>
    <lineage>
        <taxon>Bacteria</taxon>
        <taxon>Bacillati</taxon>
        <taxon>Actinomycetota</taxon>
        <taxon>Actinomycetes</taxon>
        <taxon>Kitasatosporales</taxon>
        <taxon>Streptomycetaceae</taxon>
        <taxon>Streptomyces</taxon>
    </lineage>
</organism>
<keyword evidence="3" id="KW-1185">Reference proteome</keyword>
<accession>A0A7W9QEQ9</accession>
<evidence type="ECO:0000313" key="2">
    <source>
        <dbReference type="EMBL" id="MBB5938634.1"/>
    </source>
</evidence>
<feature type="region of interest" description="Disordered" evidence="1">
    <location>
        <begin position="54"/>
        <end position="78"/>
    </location>
</feature>
<evidence type="ECO:0000313" key="3">
    <source>
        <dbReference type="Proteomes" id="UP000588098"/>
    </source>
</evidence>
<proteinExistence type="predicted"/>
<evidence type="ECO:0000256" key="1">
    <source>
        <dbReference type="SAM" id="MobiDB-lite"/>
    </source>
</evidence>
<comment type="caution">
    <text evidence="2">The sequence shown here is derived from an EMBL/GenBank/DDBJ whole genome shotgun (WGS) entry which is preliminary data.</text>
</comment>
<name>A0A7W9QEQ9_9ACTN</name>
<sequence>MTTALHYQVLTHPHPLPASTPTTPSTATTYIIITNHNAATVTWKKILVTVPTGDKPKDLTNNPDSIRPGVQGEAHGAQFSRTRNNNIFEAIPGKGFDKMLQGQVLVLQLGNISINASDGLSVLTIDELTEVATTRHASLGILKLPADDIPAPPQPDIPRNFHPEKQLIDTTRKQEPENVKLLWNGPRDAEYTILPDGGTPQEGEQSWSPKMPPARDTTYTLKATHRDKTYYLTTTVHIRKPTYEEGVYVPELQWKPGEPWIHFAEDRVEIRVGQGWSKLSAGTVDTTTVIAEEEIQASKLSATTVATQNLMPLQETE</sequence>
<dbReference type="RefSeq" id="WP_184576532.1">
    <property type="nucleotide sequence ID" value="NZ_JACHJL010000017.1"/>
</dbReference>
<dbReference type="EMBL" id="JACHJL010000017">
    <property type="protein sequence ID" value="MBB5938634.1"/>
    <property type="molecule type" value="Genomic_DNA"/>
</dbReference>
<dbReference type="Proteomes" id="UP000588098">
    <property type="component" value="Unassembled WGS sequence"/>
</dbReference>
<gene>
    <name evidence="2" type="ORF">FHS42_005723</name>
</gene>
<reference evidence="2 3" key="1">
    <citation type="submission" date="2020-08" db="EMBL/GenBank/DDBJ databases">
        <title>Genomic Encyclopedia of Type Strains, Phase III (KMG-III): the genomes of soil and plant-associated and newly described type strains.</title>
        <authorList>
            <person name="Whitman W."/>
        </authorList>
    </citation>
    <scope>NUCLEOTIDE SEQUENCE [LARGE SCALE GENOMIC DNA]</scope>
    <source>
        <strain evidence="2 3">CECT 8305</strain>
    </source>
</reference>
<protein>
    <submittedName>
        <fullName evidence="2">Uncharacterized protein</fullName>
    </submittedName>
</protein>
<dbReference type="AlphaFoldDB" id="A0A7W9QEQ9"/>